<dbReference type="PANTHER" id="PTHR30032:SF4">
    <property type="entry name" value="AMIDASE ENHANCER"/>
    <property type="match status" value="1"/>
</dbReference>
<dbReference type="NCBIfam" id="TIGR02669">
    <property type="entry name" value="SpoIID_LytB"/>
    <property type="match status" value="1"/>
</dbReference>
<feature type="region of interest" description="Disordered" evidence="1">
    <location>
        <begin position="211"/>
        <end position="230"/>
    </location>
</feature>
<dbReference type="Pfam" id="PF08486">
    <property type="entry name" value="SpoIID"/>
    <property type="match status" value="1"/>
</dbReference>
<evidence type="ECO:0000256" key="2">
    <source>
        <dbReference type="SAM" id="Phobius"/>
    </source>
</evidence>
<name>A0ABS4F475_9BACL</name>
<dbReference type="InterPro" id="IPR013693">
    <property type="entry name" value="SpoIID/LytB_N"/>
</dbReference>
<dbReference type="InterPro" id="IPR051922">
    <property type="entry name" value="Bact_Sporulation_Assoc"/>
</dbReference>
<gene>
    <name evidence="4" type="ORF">J2Z18_000122</name>
</gene>
<dbReference type="GeneID" id="95408048"/>
<proteinExistence type="predicted"/>
<evidence type="ECO:0000259" key="3">
    <source>
        <dbReference type="Pfam" id="PF08486"/>
    </source>
</evidence>
<organism evidence="4 5">
    <name type="scientific">Paenibacillus lactis</name>
    <dbReference type="NCBI Taxonomy" id="228574"/>
    <lineage>
        <taxon>Bacteria</taxon>
        <taxon>Bacillati</taxon>
        <taxon>Bacillota</taxon>
        <taxon>Bacilli</taxon>
        <taxon>Bacillales</taxon>
        <taxon>Paenibacillaceae</taxon>
        <taxon>Paenibacillus</taxon>
    </lineage>
</organism>
<feature type="transmembrane region" description="Helical" evidence="2">
    <location>
        <begin position="183"/>
        <end position="203"/>
    </location>
</feature>
<evidence type="ECO:0000256" key="1">
    <source>
        <dbReference type="SAM" id="MobiDB-lite"/>
    </source>
</evidence>
<dbReference type="InterPro" id="IPR013486">
    <property type="entry name" value="SpoIID/LytB"/>
</dbReference>
<feature type="compositionally biased region" description="Low complexity" evidence="1">
    <location>
        <begin position="136"/>
        <end position="150"/>
    </location>
</feature>
<feature type="region of interest" description="Disordered" evidence="1">
    <location>
        <begin position="1"/>
        <end position="156"/>
    </location>
</feature>
<sequence>MKDSKYRMNVHLSDKEQILGPAVQANEDDVQAHREFTEGAAAPVLKWAFPAAPEPQAQGGRPSPGRLEEEQYEPAQGQRGHRGPGPDASGKSGRPLRAAQTPPPGSPAGARAPHGAAPDPGGPAAMPHGPQPAAGPPRTAAADGRAPRGGRAFRARPRGLWRRGFAARRRPAAGRRRVRVHPAVWAIAGLLALALALPLLVVAPGNGQPEPLPPGPAPVPSAEPQAAEEPTVSVYLTRTDTVEELPLETYLVGVLAAEMPAEFQPEALKAQAIAARTYIVQRLLSGDRSGVPDPKAVVTDTISHQAYLSKDQLEKEWKQAGKEAELAKLKRAVDETRGMVMTYQGEPITASFFSTSNGFTENSEDYWKNEIPYLRSVESPWDVKISPKYKTTVTMSRAEFIDKLGLTDGAVPVSAGGQGSGSPIVKILSYTEGHRIERLKVGGKTFTGREVREKLGLKSSQFSFKMIDGKIEITTYGNGHGVGMSQYGAEGMAREGYKAQDILKHYYTDISFDQTSNLLSLKESSKSRIFSTEKVE</sequence>
<dbReference type="PANTHER" id="PTHR30032">
    <property type="entry name" value="N-ACETYLMURAMOYL-L-ALANINE AMIDASE-RELATED"/>
    <property type="match status" value="1"/>
</dbReference>
<accession>A0ABS4F475</accession>
<reference evidence="4 5" key="1">
    <citation type="submission" date="2021-03" db="EMBL/GenBank/DDBJ databases">
        <title>Genomic Encyclopedia of Type Strains, Phase IV (KMG-IV): sequencing the most valuable type-strain genomes for metagenomic binning, comparative biology and taxonomic classification.</title>
        <authorList>
            <person name="Goeker M."/>
        </authorList>
    </citation>
    <scope>NUCLEOTIDE SEQUENCE [LARGE SCALE GENOMIC DNA]</scope>
    <source>
        <strain evidence="4 5">DSM 15596</strain>
    </source>
</reference>
<keyword evidence="2" id="KW-1133">Transmembrane helix</keyword>
<keyword evidence="2" id="KW-0472">Membrane</keyword>
<dbReference type="NCBIfam" id="TIGR02870">
    <property type="entry name" value="spore_II_D"/>
    <property type="match status" value="1"/>
</dbReference>
<keyword evidence="5" id="KW-1185">Reference proteome</keyword>
<dbReference type="EMBL" id="JAGGKI010000001">
    <property type="protein sequence ID" value="MBP1891053.1"/>
    <property type="molecule type" value="Genomic_DNA"/>
</dbReference>
<evidence type="ECO:0000313" key="5">
    <source>
        <dbReference type="Proteomes" id="UP000706926"/>
    </source>
</evidence>
<feature type="compositionally biased region" description="Basic and acidic residues" evidence="1">
    <location>
        <begin position="1"/>
        <end position="17"/>
    </location>
</feature>
<comment type="caution">
    <text evidence="4">The sequence shown here is derived from an EMBL/GenBank/DDBJ whole genome shotgun (WGS) entry which is preliminary data.</text>
</comment>
<dbReference type="InterPro" id="IPR014225">
    <property type="entry name" value="Spore_II_D_firmicutes"/>
</dbReference>
<feature type="compositionally biased region" description="Pro residues" evidence="1">
    <location>
        <begin position="211"/>
        <end position="221"/>
    </location>
</feature>
<evidence type="ECO:0000313" key="4">
    <source>
        <dbReference type="EMBL" id="MBP1891053.1"/>
    </source>
</evidence>
<dbReference type="Proteomes" id="UP000706926">
    <property type="component" value="Unassembled WGS sequence"/>
</dbReference>
<dbReference type="RefSeq" id="WP_245255797.1">
    <property type="nucleotide sequence ID" value="NZ_CP139098.1"/>
</dbReference>
<keyword evidence="2" id="KW-0812">Transmembrane</keyword>
<feature type="domain" description="Sporulation stage II protein D amidase enhancer LytB N-terminal" evidence="3">
    <location>
        <begin position="237"/>
        <end position="343"/>
    </location>
</feature>
<feature type="compositionally biased region" description="Low complexity" evidence="1">
    <location>
        <begin position="107"/>
        <end position="128"/>
    </location>
</feature>
<protein>
    <submittedName>
        <fullName evidence="4">Stage II sporulation protein D</fullName>
    </submittedName>
</protein>